<sequence>MRGVDHVNVDVDDLAACLQFYRDVLELSLVRGPDDFGGEHAMFTVGDTTVTLAETGSAAGWDERGIDHPLDKAHLAFEADRDEYERLMDRLDGQFPNQGPYDWSDFEGFYFLDPSGNLLEVITYETPADRDRSLLTHNDVVP</sequence>
<dbReference type="Proteomes" id="UP001597119">
    <property type="component" value="Unassembled WGS sequence"/>
</dbReference>
<evidence type="ECO:0000259" key="1">
    <source>
        <dbReference type="PROSITE" id="PS51819"/>
    </source>
</evidence>
<dbReference type="SUPFAM" id="SSF54593">
    <property type="entry name" value="Glyoxalase/Bleomycin resistance protein/Dihydroxybiphenyl dioxygenase"/>
    <property type="match status" value="1"/>
</dbReference>
<dbReference type="Gene3D" id="3.10.180.10">
    <property type="entry name" value="2,3-Dihydroxybiphenyl 1,2-Dioxygenase, domain 1"/>
    <property type="match status" value="1"/>
</dbReference>
<gene>
    <name evidence="2" type="ORF">ACFR9U_20720</name>
</gene>
<evidence type="ECO:0000313" key="3">
    <source>
        <dbReference type="Proteomes" id="UP001597119"/>
    </source>
</evidence>
<reference evidence="2 3" key="1">
    <citation type="journal article" date="2019" name="Int. J. Syst. Evol. Microbiol.">
        <title>The Global Catalogue of Microorganisms (GCM) 10K type strain sequencing project: providing services to taxonomists for standard genome sequencing and annotation.</title>
        <authorList>
            <consortium name="The Broad Institute Genomics Platform"/>
            <consortium name="The Broad Institute Genome Sequencing Center for Infectious Disease"/>
            <person name="Wu L."/>
            <person name="Ma J."/>
        </authorList>
    </citation>
    <scope>NUCLEOTIDE SEQUENCE [LARGE SCALE GENOMIC DNA]</scope>
    <source>
        <strain evidence="2 3">CGMCC 1.12125</strain>
    </source>
</reference>
<dbReference type="InterPro" id="IPR037523">
    <property type="entry name" value="VOC_core"/>
</dbReference>
<name>A0ABD6CGG2_9EURY</name>
<dbReference type="EMBL" id="JBHUDJ010000015">
    <property type="protein sequence ID" value="MFD1589406.1"/>
    <property type="molecule type" value="Genomic_DNA"/>
</dbReference>
<protein>
    <submittedName>
        <fullName evidence="2">VOC family protein</fullName>
    </submittedName>
</protein>
<feature type="domain" description="VOC" evidence="1">
    <location>
        <begin position="3"/>
        <end position="124"/>
    </location>
</feature>
<dbReference type="CDD" id="cd06587">
    <property type="entry name" value="VOC"/>
    <property type="match status" value="1"/>
</dbReference>
<accession>A0ABD6CGG2</accession>
<dbReference type="InterPro" id="IPR050383">
    <property type="entry name" value="GlyoxalaseI/FosfomycinResist"/>
</dbReference>
<dbReference type="InterPro" id="IPR004360">
    <property type="entry name" value="Glyas_Fos-R_dOase_dom"/>
</dbReference>
<evidence type="ECO:0000313" key="2">
    <source>
        <dbReference type="EMBL" id="MFD1589406.1"/>
    </source>
</evidence>
<dbReference type="PROSITE" id="PS51819">
    <property type="entry name" value="VOC"/>
    <property type="match status" value="1"/>
</dbReference>
<dbReference type="AlphaFoldDB" id="A0ABD6CGG2"/>
<dbReference type="PANTHER" id="PTHR21366">
    <property type="entry name" value="GLYOXALASE FAMILY PROTEIN"/>
    <property type="match status" value="1"/>
</dbReference>
<comment type="caution">
    <text evidence="2">The sequence shown here is derived from an EMBL/GenBank/DDBJ whole genome shotgun (WGS) entry which is preliminary data.</text>
</comment>
<keyword evidence="3" id="KW-1185">Reference proteome</keyword>
<proteinExistence type="predicted"/>
<dbReference type="InterPro" id="IPR029068">
    <property type="entry name" value="Glyas_Bleomycin-R_OHBP_Dase"/>
</dbReference>
<organism evidence="2 3">
    <name type="scientific">Halorientalis brevis</name>
    <dbReference type="NCBI Taxonomy" id="1126241"/>
    <lineage>
        <taxon>Archaea</taxon>
        <taxon>Methanobacteriati</taxon>
        <taxon>Methanobacteriota</taxon>
        <taxon>Stenosarchaea group</taxon>
        <taxon>Halobacteria</taxon>
        <taxon>Halobacteriales</taxon>
        <taxon>Haloarculaceae</taxon>
        <taxon>Halorientalis</taxon>
    </lineage>
</organism>
<dbReference type="Pfam" id="PF00903">
    <property type="entry name" value="Glyoxalase"/>
    <property type="match status" value="1"/>
</dbReference>
<dbReference type="RefSeq" id="WP_345893425.1">
    <property type="nucleotide sequence ID" value="NZ_JALLGV010000009.1"/>
</dbReference>